<keyword evidence="2" id="KW-1185">Reference proteome</keyword>
<dbReference type="AlphaFoldDB" id="A0AAV5S1B5"/>
<dbReference type="Proteomes" id="UP001377567">
    <property type="component" value="Unassembled WGS sequence"/>
</dbReference>
<protein>
    <submittedName>
        <fullName evidence="1">Uncharacterized protein</fullName>
    </submittedName>
</protein>
<evidence type="ECO:0000313" key="2">
    <source>
        <dbReference type="Proteomes" id="UP001377567"/>
    </source>
</evidence>
<sequence>MVYSYFNIVCQTLDKQMQRDAQEALIDRIISNAKDGKPLAIKKIKSQLELFTGLDKPCGFEAQAANGV</sequence>
<reference evidence="1 2" key="1">
    <citation type="journal article" date="2023" name="Elife">
        <title>Identification of key yeast species and microbe-microbe interactions impacting larval growth of Drosophila in the wild.</title>
        <authorList>
            <person name="Mure A."/>
            <person name="Sugiura Y."/>
            <person name="Maeda R."/>
            <person name="Honda K."/>
            <person name="Sakurai N."/>
            <person name="Takahashi Y."/>
            <person name="Watada M."/>
            <person name="Katoh T."/>
            <person name="Gotoh A."/>
            <person name="Gotoh Y."/>
            <person name="Taniguchi I."/>
            <person name="Nakamura K."/>
            <person name="Hayashi T."/>
            <person name="Katayama T."/>
            <person name="Uemura T."/>
            <person name="Hattori Y."/>
        </authorList>
    </citation>
    <scope>NUCLEOTIDE SEQUENCE [LARGE SCALE GENOMIC DNA]</scope>
    <source>
        <strain evidence="1 2">KH-74</strain>
    </source>
</reference>
<dbReference type="EMBL" id="BTGD01000010">
    <property type="protein sequence ID" value="GMM56752.1"/>
    <property type="molecule type" value="Genomic_DNA"/>
</dbReference>
<comment type="caution">
    <text evidence="1">The sequence shown here is derived from an EMBL/GenBank/DDBJ whole genome shotgun (WGS) entry which is preliminary data.</text>
</comment>
<name>A0AAV5S1B5_MAUHU</name>
<proteinExistence type="predicted"/>
<accession>A0AAV5S1B5</accession>
<organism evidence="1 2">
    <name type="scientific">Maudiozyma humilis</name>
    <name type="common">Sour dough yeast</name>
    <name type="synonym">Kazachstania humilis</name>
    <dbReference type="NCBI Taxonomy" id="51915"/>
    <lineage>
        <taxon>Eukaryota</taxon>
        <taxon>Fungi</taxon>
        <taxon>Dikarya</taxon>
        <taxon>Ascomycota</taxon>
        <taxon>Saccharomycotina</taxon>
        <taxon>Saccharomycetes</taxon>
        <taxon>Saccharomycetales</taxon>
        <taxon>Saccharomycetaceae</taxon>
        <taxon>Maudiozyma</taxon>
    </lineage>
</organism>
<gene>
    <name evidence="1" type="ORF">DAKH74_033680</name>
</gene>
<evidence type="ECO:0000313" key="1">
    <source>
        <dbReference type="EMBL" id="GMM56752.1"/>
    </source>
</evidence>